<dbReference type="CDD" id="cd00144">
    <property type="entry name" value="MPP_PPP_family"/>
    <property type="match status" value="1"/>
</dbReference>
<dbReference type="EC" id="3.1.3.16" evidence="3"/>
<proteinExistence type="inferred from homology"/>
<gene>
    <name evidence="5" type="ORF">HNY73_021020</name>
</gene>
<keyword evidence="2" id="KW-0106">Calcium</keyword>
<dbReference type="InterPro" id="IPR029052">
    <property type="entry name" value="Metallo-depent_PP-like"/>
</dbReference>
<dbReference type="PRINTS" id="PR00114">
    <property type="entry name" value="STPHPHTASE"/>
</dbReference>
<dbReference type="EMBL" id="JABXBU010002230">
    <property type="protein sequence ID" value="KAF8768174.1"/>
    <property type="molecule type" value="Genomic_DNA"/>
</dbReference>
<comment type="similarity">
    <text evidence="1 3">Belongs to the PPP phosphatase family.</text>
</comment>
<comment type="caution">
    <text evidence="5">The sequence shown here is derived from an EMBL/GenBank/DDBJ whole genome shotgun (WGS) entry which is preliminary data.</text>
</comment>
<evidence type="ECO:0000256" key="2">
    <source>
        <dbReference type="ARBA" id="ARBA00022837"/>
    </source>
</evidence>
<dbReference type="InterPro" id="IPR011992">
    <property type="entry name" value="EF-hand-dom_pair"/>
</dbReference>
<dbReference type="SUPFAM" id="SSF47473">
    <property type="entry name" value="EF-hand"/>
    <property type="match status" value="1"/>
</dbReference>
<keyword evidence="6" id="KW-1185">Reference proteome</keyword>
<dbReference type="GO" id="GO:0005509">
    <property type="term" value="F:calcium ion binding"/>
    <property type="evidence" value="ECO:0007669"/>
    <property type="project" value="InterPro"/>
</dbReference>
<dbReference type="Pfam" id="PF00149">
    <property type="entry name" value="Metallophos"/>
    <property type="match status" value="1"/>
</dbReference>
<feature type="domain" description="EF-hand" evidence="4">
    <location>
        <begin position="294"/>
        <end position="329"/>
    </location>
</feature>
<dbReference type="SUPFAM" id="SSF56300">
    <property type="entry name" value="Metallo-dependent phosphatases"/>
    <property type="match status" value="1"/>
</dbReference>
<dbReference type="GO" id="GO:0005634">
    <property type="term" value="C:nucleus"/>
    <property type="evidence" value="ECO:0007669"/>
    <property type="project" value="TreeGrafter"/>
</dbReference>
<dbReference type="GO" id="GO:0005737">
    <property type="term" value="C:cytoplasm"/>
    <property type="evidence" value="ECO:0007669"/>
    <property type="project" value="TreeGrafter"/>
</dbReference>
<keyword evidence="3" id="KW-0378">Hydrolase</keyword>
<dbReference type="InterPro" id="IPR006186">
    <property type="entry name" value="Ser/Thr-sp_prot-phosphatase"/>
</dbReference>
<evidence type="ECO:0000256" key="3">
    <source>
        <dbReference type="RuleBase" id="RU004273"/>
    </source>
</evidence>
<dbReference type="PROSITE" id="PS50222">
    <property type="entry name" value="EF_HAND_2"/>
    <property type="match status" value="1"/>
</dbReference>
<dbReference type="GO" id="GO:0004722">
    <property type="term" value="F:protein serine/threonine phosphatase activity"/>
    <property type="evidence" value="ECO:0007669"/>
    <property type="project" value="UniProtKB-EC"/>
</dbReference>
<dbReference type="PROSITE" id="PS00018">
    <property type="entry name" value="EF_HAND_1"/>
    <property type="match status" value="1"/>
</dbReference>
<reference evidence="5" key="1">
    <citation type="journal article" date="2020" name="bioRxiv">
        <title>Chromosome-level reference genome of the European wasp spider Argiope bruennichi: a resource for studies on range expansion and evolutionary adaptation.</title>
        <authorList>
            <person name="Sheffer M.M."/>
            <person name="Hoppe A."/>
            <person name="Krehenwinkel H."/>
            <person name="Uhl G."/>
            <person name="Kuss A.W."/>
            <person name="Jensen L."/>
            <person name="Jensen C."/>
            <person name="Gillespie R.G."/>
            <person name="Hoff K.J."/>
            <person name="Prost S."/>
        </authorList>
    </citation>
    <scope>NUCLEOTIDE SEQUENCE</scope>
</reference>
<evidence type="ECO:0000259" key="4">
    <source>
        <dbReference type="PROSITE" id="PS50222"/>
    </source>
</evidence>
<dbReference type="PANTHER" id="PTHR11668">
    <property type="entry name" value="SERINE/THREONINE PROTEIN PHOSPHATASE"/>
    <property type="match status" value="1"/>
</dbReference>
<dbReference type="SMART" id="SM00054">
    <property type="entry name" value="EFh"/>
    <property type="match status" value="2"/>
</dbReference>
<comment type="catalytic activity">
    <reaction evidence="3">
        <text>O-phospho-L-threonyl-[protein] + H2O = L-threonyl-[protein] + phosphate</text>
        <dbReference type="Rhea" id="RHEA:47004"/>
        <dbReference type="Rhea" id="RHEA-COMP:11060"/>
        <dbReference type="Rhea" id="RHEA-COMP:11605"/>
        <dbReference type="ChEBI" id="CHEBI:15377"/>
        <dbReference type="ChEBI" id="CHEBI:30013"/>
        <dbReference type="ChEBI" id="CHEBI:43474"/>
        <dbReference type="ChEBI" id="CHEBI:61977"/>
        <dbReference type="EC" id="3.1.3.16"/>
    </reaction>
</comment>
<organism evidence="5 6">
    <name type="scientific">Argiope bruennichi</name>
    <name type="common">Wasp spider</name>
    <name type="synonym">Aranea bruennichi</name>
    <dbReference type="NCBI Taxonomy" id="94029"/>
    <lineage>
        <taxon>Eukaryota</taxon>
        <taxon>Metazoa</taxon>
        <taxon>Ecdysozoa</taxon>
        <taxon>Arthropoda</taxon>
        <taxon>Chelicerata</taxon>
        <taxon>Arachnida</taxon>
        <taxon>Araneae</taxon>
        <taxon>Araneomorphae</taxon>
        <taxon>Entelegynae</taxon>
        <taxon>Araneoidea</taxon>
        <taxon>Araneidae</taxon>
        <taxon>Argiope</taxon>
    </lineage>
</organism>
<dbReference type="InterPro" id="IPR002048">
    <property type="entry name" value="EF_hand_dom"/>
</dbReference>
<dbReference type="Proteomes" id="UP000807504">
    <property type="component" value="Unassembled WGS sequence"/>
</dbReference>
<evidence type="ECO:0000313" key="5">
    <source>
        <dbReference type="EMBL" id="KAF8768174.1"/>
    </source>
</evidence>
<evidence type="ECO:0000313" key="6">
    <source>
        <dbReference type="Proteomes" id="UP000807504"/>
    </source>
</evidence>
<sequence length="818" mass="92881">MTDYSEYFEQFNNVRESLNDTVCVIATRTVDKKIGLKNDDNSGWWFPFKQAHPEKTWLTVAEEILKNDDNSGWWFPFKQAHPEKTWLTVAEEILKEIGHSGKIRGIAHMCNVQYHQKLPTVNRIIYLAEIEHLAENAYDLAWFSVSEIQKVAKNDLRSLEPLLLTKSLKQTYLPVAECSEHKIITSIVSSTQETDNSPKSGYESLLESAAFTAEAQKMAYYDFMCHVYPCETMNIFMFKKYLQSFNWWNEEIVSKNIKALFRAFDLNSIGHLSFKDVLIGLAAMNQSTPHGGSPAEMRCRYIFRYYDSNNDGALENSEFRSMISDINNLKDIVMDDAQLDKAVEEHAKTFQLQGKIKLTLPNFLQTVGQLKFRGTSSLFRTPESVLMGIFNKNGFTIQAKSETSQPKKRPRETSPDNILERLNGAMFEKKYDLATHSVKVRRSGTLVGVNSLWDMEGTAALSKTVKFSSKLRIERVSSVDSFNLQSQANEMLQGLSYFEHCIKRDPTSNRTPKEAFNWGNTDREALGRCLINLCRTVYDIISKEDRLLHVSSPAYVLGDIHGNFSDLVCFEKTLWRMGPLLTPASFLFLGDYVDRGQHGVEVIAYLFSQKILASEKFFLLRGNHEVRQVQQMFTFYRECLSKFGDRLGTEVWNAINDCFDVMPLAAVVDGMVFCAHGGIPPPWFGGGLISVINEIPKPLPDPEKESPLAWELMWNDPINMDSVTTPIDDKPDSMGFLPNMKRGTAHVFTSEALENFLKTNGLSHVIRAHEVQQAGFKVQLNGKLLTVFSSSKYCGGSNEAACILADRLKLRTIRLDTS</sequence>
<dbReference type="InterPro" id="IPR050341">
    <property type="entry name" value="PP1_catalytic_subunit"/>
</dbReference>
<reference evidence="5" key="2">
    <citation type="submission" date="2020-06" db="EMBL/GenBank/DDBJ databases">
        <authorList>
            <person name="Sheffer M."/>
        </authorList>
    </citation>
    <scope>NUCLEOTIDE SEQUENCE</scope>
</reference>
<name>A0A8T0E9K5_ARGBR</name>
<dbReference type="Gene3D" id="3.60.21.10">
    <property type="match status" value="1"/>
</dbReference>
<dbReference type="SMART" id="SM00156">
    <property type="entry name" value="PP2Ac"/>
    <property type="match status" value="1"/>
</dbReference>
<dbReference type="InterPro" id="IPR018247">
    <property type="entry name" value="EF_Hand_1_Ca_BS"/>
</dbReference>
<evidence type="ECO:0000256" key="1">
    <source>
        <dbReference type="ARBA" id="ARBA00008294"/>
    </source>
</evidence>
<dbReference type="AlphaFoldDB" id="A0A8T0E9K5"/>
<dbReference type="InterPro" id="IPR004843">
    <property type="entry name" value="Calcineurin-like_PHP"/>
</dbReference>
<dbReference type="Gene3D" id="1.10.238.10">
    <property type="entry name" value="EF-hand"/>
    <property type="match status" value="1"/>
</dbReference>
<protein>
    <recommendedName>
        <fullName evidence="3">Serine/threonine-protein phosphatase</fullName>
        <ecNumber evidence="3">3.1.3.16</ecNumber>
    </recommendedName>
</protein>
<accession>A0A8T0E9K5</accession>
<dbReference type="PROSITE" id="PS00125">
    <property type="entry name" value="SER_THR_PHOSPHATASE"/>
    <property type="match status" value="1"/>
</dbReference>
<dbReference type="PANTHER" id="PTHR11668:SF496">
    <property type="entry name" value="SERINE_THREONINE-PROTEIN PHOSPHATASE"/>
    <property type="match status" value="1"/>
</dbReference>